<sequence length="319" mass="36234">MKGKTTLSTIILATTAAAAYWAYAQADQLKAPVTMDVQSSIPQRQSITVAMLWEHEQRRQLPNQQLIYASQVSSLSGTHPDGGVNLDDQGQVIADKDLHRLFDHYLSARGEMSLQQIKHRLLSISSDFLSLDQLEQVRDLFDEYVNYLAETENFALSLSSDLSLKDQLMAIQDHREQLLGKSLSEAFYGEAHAYASWLLAREAGDIGELTSQQHQWLLQEEAATAYQDAWLQNQQYADTGVSDQQKMILRTIDYGEDVAQRLGALDQRQSAWQLKVSAYIEQRQQLQGDPEAMAQLESQYDARSLKRLRSWYDHHLNNG</sequence>
<evidence type="ECO:0000256" key="6">
    <source>
        <dbReference type="ARBA" id="ARBA00022519"/>
    </source>
</evidence>
<keyword evidence="8" id="KW-0442">Lipid degradation</keyword>
<evidence type="ECO:0000256" key="4">
    <source>
        <dbReference type="ARBA" id="ARBA00019692"/>
    </source>
</evidence>
<protein>
    <recommendedName>
        <fullName evidence="4">Lipase chaperone</fullName>
    </recommendedName>
    <alternativeName>
        <fullName evidence="15">Lipase foldase</fullName>
    </alternativeName>
    <alternativeName>
        <fullName evidence="13">Lipase helper protein</fullName>
    </alternativeName>
    <alternativeName>
        <fullName evidence="14">Lipase modulator</fullName>
    </alternativeName>
</protein>
<keyword evidence="16" id="KW-0732">Signal</keyword>
<evidence type="ECO:0000256" key="15">
    <source>
        <dbReference type="ARBA" id="ARBA00033028"/>
    </source>
</evidence>
<comment type="subcellular location">
    <subcellularLocation>
        <location evidence="2">Cell inner membrane</location>
        <topology evidence="2">Single-pass membrane protein</topology>
        <orientation evidence="2">Periplasmic side</orientation>
    </subcellularLocation>
</comment>
<comment type="similarity">
    <text evidence="3">Belongs to the lipase chaperone family.</text>
</comment>
<evidence type="ECO:0000256" key="14">
    <source>
        <dbReference type="ARBA" id="ARBA00031542"/>
    </source>
</evidence>
<evidence type="ECO:0000256" key="11">
    <source>
        <dbReference type="ARBA" id="ARBA00023136"/>
    </source>
</evidence>
<evidence type="ECO:0000256" key="13">
    <source>
        <dbReference type="ARBA" id="ARBA00030948"/>
    </source>
</evidence>
<evidence type="ECO:0000256" key="1">
    <source>
        <dbReference type="ARBA" id="ARBA00003280"/>
    </source>
</evidence>
<evidence type="ECO:0000256" key="10">
    <source>
        <dbReference type="ARBA" id="ARBA00023098"/>
    </source>
</evidence>
<keyword evidence="5" id="KW-1003">Cell membrane</keyword>
<comment type="function">
    <text evidence="1">May be involved in the folding of the extracellular lipase during its passage through the periplasm.</text>
</comment>
<evidence type="ECO:0000313" key="17">
    <source>
        <dbReference type="EMBL" id="MFC3193314.1"/>
    </source>
</evidence>
<evidence type="ECO:0000256" key="12">
    <source>
        <dbReference type="ARBA" id="ARBA00023186"/>
    </source>
</evidence>
<name>A0ABV7J5S5_9GAMM</name>
<keyword evidence="11" id="KW-0472">Membrane</keyword>
<keyword evidence="18" id="KW-1185">Reference proteome</keyword>
<accession>A0ABV7J5S5</accession>
<dbReference type="Pfam" id="PF03280">
    <property type="entry name" value="Lipase_chap"/>
    <property type="match status" value="1"/>
</dbReference>
<feature type="signal peptide" evidence="16">
    <location>
        <begin position="1"/>
        <end position="26"/>
    </location>
</feature>
<evidence type="ECO:0000256" key="3">
    <source>
        <dbReference type="ARBA" id="ARBA00010358"/>
    </source>
</evidence>
<evidence type="ECO:0000256" key="8">
    <source>
        <dbReference type="ARBA" id="ARBA00022963"/>
    </source>
</evidence>
<organism evidence="17 18">
    <name type="scientific">Marinicella sediminis</name>
    <dbReference type="NCBI Taxonomy" id="1792834"/>
    <lineage>
        <taxon>Bacteria</taxon>
        <taxon>Pseudomonadati</taxon>
        <taxon>Pseudomonadota</taxon>
        <taxon>Gammaproteobacteria</taxon>
        <taxon>Lysobacterales</taxon>
        <taxon>Marinicellaceae</taxon>
        <taxon>Marinicella</taxon>
    </lineage>
</organism>
<evidence type="ECO:0000256" key="2">
    <source>
        <dbReference type="ARBA" id="ARBA00004383"/>
    </source>
</evidence>
<reference evidence="18" key="1">
    <citation type="journal article" date="2019" name="Int. J. Syst. Evol. Microbiol.">
        <title>The Global Catalogue of Microorganisms (GCM) 10K type strain sequencing project: providing services to taxonomists for standard genome sequencing and annotation.</title>
        <authorList>
            <consortium name="The Broad Institute Genomics Platform"/>
            <consortium name="The Broad Institute Genome Sequencing Center for Infectious Disease"/>
            <person name="Wu L."/>
            <person name="Ma J."/>
        </authorList>
    </citation>
    <scope>NUCLEOTIDE SEQUENCE [LARGE SCALE GENOMIC DNA]</scope>
    <source>
        <strain evidence="18">KCTC 42953</strain>
    </source>
</reference>
<dbReference type="RefSeq" id="WP_077409990.1">
    <property type="nucleotide sequence ID" value="NZ_JBHRTS010000002.1"/>
</dbReference>
<keyword evidence="7" id="KW-0812">Transmembrane</keyword>
<dbReference type="SUPFAM" id="SSF158855">
    <property type="entry name" value="Lipase chaperone-like"/>
    <property type="match status" value="1"/>
</dbReference>
<dbReference type="Proteomes" id="UP001595533">
    <property type="component" value="Unassembled WGS sequence"/>
</dbReference>
<evidence type="ECO:0000313" key="18">
    <source>
        <dbReference type="Proteomes" id="UP001595533"/>
    </source>
</evidence>
<dbReference type="InterPro" id="IPR004961">
    <property type="entry name" value="Lipase_chaperone"/>
</dbReference>
<evidence type="ECO:0000256" key="9">
    <source>
        <dbReference type="ARBA" id="ARBA00022989"/>
    </source>
</evidence>
<dbReference type="EMBL" id="JBHRTS010000002">
    <property type="protein sequence ID" value="MFC3193314.1"/>
    <property type="molecule type" value="Genomic_DNA"/>
</dbReference>
<keyword evidence="6" id="KW-0997">Cell inner membrane</keyword>
<feature type="chain" id="PRO_5046162759" description="Lipase chaperone" evidence="16">
    <location>
        <begin position="27"/>
        <end position="319"/>
    </location>
</feature>
<keyword evidence="10" id="KW-0443">Lipid metabolism</keyword>
<keyword evidence="9" id="KW-1133">Transmembrane helix</keyword>
<comment type="caution">
    <text evidence="17">The sequence shown here is derived from an EMBL/GenBank/DDBJ whole genome shotgun (WGS) entry which is preliminary data.</text>
</comment>
<keyword evidence="12" id="KW-0143">Chaperone</keyword>
<gene>
    <name evidence="17" type="ORF">ACFODZ_03555</name>
</gene>
<evidence type="ECO:0000256" key="5">
    <source>
        <dbReference type="ARBA" id="ARBA00022475"/>
    </source>
</evidence>
<evidence type="ECO:0000256" key="7">
    <source>
        <dbReference type="ARBA" id="ARBA00022692"/>
    </source>
</evidence>
<evidence type="ECO:0000256" key="16">
    <source>
        <dbReference type="SAM" id="SignalP"/>
    </source>
</evidence>
<proteinExistence type="inferred from homology"/>